<keyword evidence="1" id="KW-0732">Signal</keyword>
<dbReference type="EMBL" id="BTRK01000006">
    <property type="protein sequence ID" value="GMR57096.1"/>
    <property type="molecule type" value="Genomic_DNA"/>
</dbReference>
<protein>
    <recommendedName>
        <fullName evidence="2">DUF7622 domain-containing protein</fullName>
    </recommendedName>
</protein>
<feature type="domain" description="DUF7622" evidence="2">
    <location>
        <begin position="194"/>
        <end position="263"/>
    </location>
</feature>
<dbReference type="PANTHER" id="PTHR37433">
    <property type="entry name" value="PROTEIN CBG25136-RELATED"/>
    <property type="match status" value="1"/>
</dbReference>
<gene>
    <name evidence="3" type="ORF">PMAYCL1PPCAC_27291</name>
</gene>
<evidence type="ECO:0000313" key="3">
    <source>
        <dbReference type="EMBL" id="GMR57096.1"/>
    </source>
</evidence>
<proteinExistence type="predicted"/>
<sequence length="324" mass="36611">MRQLLSLTVVLCLLSDTFAVVCRVHLNGNTTRTCTGDYCWNGMSNGARTPLTNETGDALILEHQGCLTGKAVDYINRRCWFAEHLHMFYYCVCDSDFCNDEVQPVPAQGNLTCGNETLYQSWVKNCVACSIESINGKEMPSRCVYQDFYFVEDILQPTSCARIDYVETFSLVRCLCDTGDNCVDKLHSEQVLKSDAVTCYLGVKDNSTCQGNRCFVQRENTRVAYRGCITNNETLFPGQFPNGYMNLMRFESIICNTSYCNLNWLSASESVAEVANKTTRYPFLSVTSEMSAPRKQFEIEYMKLFTSIKSAIDNFIAKFTELCG</sequence>
<evidence type="ECO:0000256" key="1">
    <source>
        <dbReference type="SAM" id="SignalP"/>
    </source>
</evidence>
<feature type="chain" id="PRO_5042863330" description="DUF7622 domain-containing protein" evidence="1">
    <location>
        <begin position="20"/>
        <end position="324"/>
    </location>
</feature>
<dbReference type="InterPro" id="IPR056039">
    <property type="entry name" value="DUF7622"/>
</dbReference>
<comment type="caution">
    <text evidence="3">The sequence shown here is derived from an EMBL/GenBank/DDBJ whole genome shotgun (WGS) entry which is preliminary data.</text>
</comment>
<evidence type="ECO:0000313" key="4">
    <source>
        <dbReference type="Proteomes" id="UP001328107"/>
    </source>
</evidence>
<name>A0AAN5D5A0_9BILA</name>
<accession>A0AAN5D5A0</accession>
<dbReference type="Proteomes" id="UP001328107">
    <property type="component" value="Unassembled WGS sequence"/>
</dbReference>
<evidence type="ECO:0000259" key="2">
    <source>
        <dbReference type="Pfam" id="PF24602"/>
    </source>
</evidence>
<feature type="signal peptide" evidence="1">
    <location>
        <begin position="1"/>
        <end position="19"/>
    </location>
</feature>
<keyword evidence="4" id="KW-1185">Reference proteome</keyword>
<reference evidence="4" key="1">
    <citation type="submission" date="2022-10" db="EMBL/GenBank/DDBJ databases">
        <title>Genome assembly of Pristionchus species.</title>
        <authorList>
            <person name="Yoshida K."/>
            <person name="Sommer R.J."/>
        </authorList>
    </citation>
    <scope>NUCLEOTIDE SEQUENCE [LARGE SCALE GENOMIC DNA]</scope>
    <source>
        <strain evidence="4">RS5460</strain>
    </source>
</reference>
<dbReference type="PANTHER" id="PTHR37433:SF5">
    <property type="entry name" value="DUF753 DOMAIN-CONTAINING PROTEIN-RELATED"/>
    <property type="match status" value="1"/>
</dbReference>
<organism evidence="3 4">
    <name type="scientific">Pristionchus mayeri</name>
    <dbReference type="NCBI Taxonomy" id="1317129"/>
    <lineage>
        <taxon>Eukaryota</taxon>
        <taxon>Metazoa</taxon>
        <taxon>Ecdysozoa</taxon>
        <taxon>Nematoda</taxon>
        <taxon>Chromadorea</taxon>
        <taxon>Rhabditida</taxon>
        <taxon>Rhabditina</taxon>
        <taxon>Diplogasteromorpha</taxon>
        <taxon>Diplogasteroidea</taxon>
        <taxon>Neodiplogasteridae</taxon>
        <taxon>Pristionchus</taxon>
    </lineage>
</organism>
<dbReference type="AlphaFoldDB" id="A0AAN5D5A0"/>
<dbReference type="Pfam" id="PF24602">
    <property type="entry name" value="DUF7622"/>
    <property type="match status" value="1"/>
</dbReference>